<dbReference type="InterPro" id="IPR027473">
    <property type="entry name" value="L-asparaginase_C"/>
</dbReference>
<dbReference type="SUPFAM" id="SSF53774">
    <property type="entry name" value="Glutaminase/Asparaginase"/>
    <property type="match status" value="1"/>
</dbReference>
<dbReference type="STRING" id="1356854.N007_08000"/>
<dbReference type="EMBL" id="CP080467">
    <property type="protein sequence ID" value="UNO50016.1"/>
    <property type="molecule type" value="Genomic_DNA"/>
</dbReference>
<reference evidence="2" key="1">
    <citation type="journal article" date="2022" name="G3 (Bethesda)">
        <title>Unveiling the complete genome sequence of Alicyclobacillus acidoterrestris DSM 3922T, a taint-producing strain.</title>
        <authorList>
            <person name="Leonardo I.C."/>
            <person name="Barreto Crespo M.T."/>
            <person name="Gaspar F.B."/>
        </authorList>
    </citation>
    <scope>NUCLEOTIDE SEQUENCE [LARGE SCALE GENOMIC DNA]</scope>
    <source>
        <strain evidence="2">DSM 3922</strain>
    </source>
</reference>
<dbReference type="AlphaFoldDB" id="T0BNV1"/>
<dbReference type="SMART" id="SM00870">
    <property type="entry name" value="Asparaginase"/>
    <property type="match status" value="1"/>
</dbReference>
<dbReference type="InterPro" id="IPR040919">
    <property type="entry name" value="Asparaginase_C"/>
</dbReference>
<name>T0BNV1_ALIAG</name>
<proteinExistence type="predicted"/>
<dbReference type="KEGG" id="aaco:K1I37_05855"/>
<organism evidence="1 2">
    <name type="scientific">Alicyclobacillus acidoterrestris (strain ATCC 49025 / DSM 3922 / CIP 106132 / NCIMB 13137 / GD3B)</name>
    <dbReference type="NCBI Taxonomy" id="1356854"/>
    <lineage>
        <taxon>Bacteria</taxon>
        <taxon>Bacillati</taxon>
        <taxon>Bacillota</taxon>
        <taxon>Bacilli</taxon>
        <taxon>Bacillales</taxon>
        <taxon>Alicyclobacillaceae</taxon>
        <taxon>Alicyclobacillus</taxon>
    </lineage>
</organism>
<dbReference type="PROSITE" id="PS51732">
    <property type="entry name" value="ASN_GLN_ASE_3"/>
    <property type="match status" value="1"/>
</dbReference>
<dbReference type="InterPro" id="IPR036152">
    <property type="entry name" value="Asp/glu_Ase-like_sf"/>
</dbReference>
<keyword evidence="2" id="KW-1185">Reference proteome</keyword>
<dbReference type="InterPro" id="IPR006034">
    <property type="entry name" value="Asparaginase/glutaminase-like"/>
</dbReference>
<evidence type="ECO:0000313" key="2">
    <source>
        <dbReference type="Proteomes" id="UP000829401"/>
    </source>
</evidence>
<evidence type="ECO:0000313" key="1">
    <source>
        <dbReference type="EMBL" id="UNO50016.1"/>
    </source>
</evidence>
<dbReference type="Proteomes" id="UP000829401">
    <property type="component" value="Chromosome"/>
</dbReference>
<dbReference type="Pfam" id="PF17763">
    <property type="entry name" value="Asparaginase_C"/>
    <property type="match status" value="1"/>
</dbReference>
<dbReference type="InterPro" id="IPR037152">
    <property type="entry name" value="L-asparaginase_N_sf"/>
</dbReference>
<dbReference type="PIRSF" id="PIRSF001220">
    <property type="entry name" value="L-ASNase_gatD"/>
    <property type="match status" value="1"/>
</dbReference>
<dbReference type="OrthoDB" id="9788068at2"/>
<dbReference type="PANTHER" id="PTHR11707">
    <property type="entry name" value="L-ASPARAGINASE"/>
    <property type="match status" value="1"/>
</dbReference>
<protein>
    <submittedName>
        <fullName evidence="1">Uncharacterized protein</fullName>
    </submittedName>
</protein>
<dbReference type="GO" id="GO:0004067">
    <property type="term" value="F:asparaginase activity"/>
    <property type="evidence" value="ECO:0007669"/>
    <property type="project" value="UniProtKB-UniRule"/>
</dbReference>
<dbReference type="PANTHER" id="PTHR11707:SF28">
    <property type="entry name" value="60 KDA LYSOPHOSPHOLIPASE"/>
    <property type="match status" value="1"/>
</dbReference>
<accession>A0A9E7CZB5</accession>
<dbReference type="eggNOG" id="COG0252">
    <property type="taxonomic scope" value="Bacteria"/>
</dbReference>
<dbReference type="Gene3D" id="3.40.50.40">
    <property type="match status" value="1"/>
</dbReference>
<dbReference type="PIRSF" id="PIRSF500176">
    <property type="entry name" value="L_ASNase"/>
    <property type="match status" value="1"/>
</dbReference>
<sequence length="177" mass="19042">MLNDEINSAREVAKTNTYRLETFQSGQLGFLGYVDANGEVVFYRDVARLHTSRSAFSRTSVATWPRVDIVYSYAGADGAFINAACEAGTRGIVVAGTGAGLVSSAEMAALQTARAAGVMVVRSNRLGNGRVLPLAKYTAHGFVSADNLTPQKARILLMLALEKTNDVHSIQAFFDQY</sequence>
<dbReference type="Gene3D" id="3.40.50.1170">
    <property type="entry name" value="L-asparaginase, N-terminal domain"/>
    <property type="match status" value="1"/>
</dbReference>
<gene>
    <name evidence="1" type="ORF">K1I37_05855</name>
</gene>
<accession>T0BNV1</accession>